<dbReference type="InterPro" id="IPR007197">
    <property type="entry name" value="rSAM"/>
</dbReference>
<dbReference type="InterPro" id="IPR006638">
    <property type="entry name" value="Elp3/MiaA/NifB-like_rSAM"/>
</dbReference>
<keyword evidence="11 16" id="KW-0408">Iron</keyword>
<evidence type="ECO:0000256" key="15">
    <source>
        <dbReference type="ARBA" id="ARBA00070199"/>
    </source>
</evidence>
<dbReference type="FunFam" id="3.20.20.70:FF:000026">
    <property type="entry name" value="Biotin synthase"/>
    <property type="match status" value="1"/>
</dbReference>
<keyword evidence="20" id="KW-1185">Reference proteome</keyword>
<dbReference type="EMBL" id="BOPZ01000016">
    <property type="protein sequence ID" value="GIM29321.1"/>
    <property type="molecule type" value="Genomic_DNA"/>
</dbReference>
<comment type="caution">
    <text evidence="19">The sequence shown here is derived from an EMBL/GenBank/DDBJ whole genome shotgun (WGS) entry which is preliminary data.</text>
</comment>
<evidence type="ECO:0000256" key="14">
    <source>
        <dbReference type="ARBA" id="ARBA00057568"/>
    </source>
</evidence>
<comment type="catalytic activity">
    <reaction evidence="13 16">
        <text>(4R,5S)-dethiobiotin + (sulfur carrier)-SH + 2 reduced [2Fe-2S]-[ferredoxin] + 2 S-adenosyl-L-methionine = (sulfur carrier)-H + biotin + 2 5'-deoxyadenosine + 2 L-methionine + 2 oxidized [2Fe-2S]-[ferredoxin]</text>
        <dbReference type="Rhea" id="RHEA:22060"/>
        <dbReference type="Rhea" id="RHEA-COMP:10000"/>
        <dbReference type="Rhea" id="RHEA-COMP:10001"/>
        <dbReference type="Rhea" id="RHEA-COMP:14737"/>
        <dbReference type="Rhea" id="RHEA-COMP:14739"/>
        <dbReference type="ChEBI" id="CHEBI:17319"/>
        <dbReference type="ChEBI" id="CHEBI:29917"/>
        <dbReference type="ChEBI" id="CHEBI:33737"/>
        <dbReference type="ChEBI" id="CHEBI:33738"/>
        <dbReference type="ChEBI" id="CHEBI:57586"/>
        <dbReference type="ChEBI" id="CHEBI:57844"/>
        <dbReference type="ChEBI" id="CHEBI:59789"/>
        <dbReference type="ChEBI" id="CHEBI:64428"/>
        <dbReference type="ChEBI" id="CHEBI:149473"/>
        <dbReference type="EC" id="2.8.1.6"/>
    </reaction>
</comment>
<feature type="binding site" evidence="16 17">
    <location>
        <position position="62"/>
    </location>
    <ligand>
        <name>[4Fe-4S] cluster</name>
        <dbReference type="ChEBI" id="CHEBI:49883"/>
        <note>4Fe-4S-S-AdoMet</note>
    </ligand>
</feature>
<dbReference type="GO" id="GO:0009102">
    <property type="term" value="P:biotin biosynthetic process"/>
    <property type="evidence" value="ECO:0007669"/>
    <property type="project" value="UniProtKB-UniRule"/>
</dbReference>
<evidence type="ECO:0000256" key="11">
    <source>
        <dbReference type="ARBA" id="ARBA00023004"/>
    </source>
</evidence>
<dbReference type="GO" id="GO:0005506">
    <property type="term" value="F:iron ion binding"/>
    <property type="evidence" value="ECO:0007669"/>
    <property type="project" value="UniProtKB-UniRule"/>
</dbReference>
<feature type="binding site" evidence="16 17">
    <location>
        <position position="106"/>
    </location>
    <ligand>
        <name>[2Fe-2S] cluster</name>
        <dbReference type="ChEBI" id="CHEBI:190135"/>
    </ligand>
</feature>
<accession>A0A919S118</accession>
<dbReference type="Pfam" id="PF04055">
    <property type="entry name" value="Radical_SAM"/>
    <property type="match status" value="1"/>
</dbReference>
<dbReference type="InterPro" id="IPR010722">
    <property type="entry name" value="BATS_dom"/>
</dbReference>
<evidence type="ECO:0000313" key="19">
    <source>
        <dbReference type="EMBL" id="GIM29321.1"/>
    </source>
</evidence>
<evidence type="ECO:0000256" key="1">
    <source>
        <dbReference type="ARBA" id="ARBA00004942"/>
    </source>
</evidence>
<dbReference type="NCBIfam" id="TIGR00433">
    <property type="entry name" value="bioB"/>
    <property type="match status" value="1"/>
</dbReference>
<dbReference type="PROSITE" id="PS51918">
    <property type="entry name" value="RADICAL_SAM"/>
    <property type="match status" value="1"/>
</dbReference>
<dbReference type="SFLD" id="SFLDS00029">
    <property type="entry name" value="Radical_SAM"/>
    <property type="match status" value="1"/>
</dbReference>
<dbReference type="SMART" id="SM00729">
    <property type="entry name" value="Elp3"/>
    <property type="match status" value="1"/>
</dbReference>
<dbReference type="HAMAP" id="MF_01694">
    <property type="entry name" value="BioB"/>
    <property type="match status" value="1"/>
</dbReference>
<comment type="subunit">
    <text evidence="3 16">Homodimer.</text>
</comment>
<keyword evidence="12 16" id="KW-0411">Iron-sulfur</keyword>
<name>A0A919S118_9CLOT</name>
<evidence type="ECO:0000256" key="7">
    <source>
        <dbReference type="ARBA" id="ARBA00022691"/>
    </source>
</evidence>
<sequence>MNYAFQLCEKVKDGYSLTFEDAFKLWDEDLDILLKASQDIKEYFCGSRVDLCSIMNAKCGSCSEDCKYCAQSAHYSTGITSYPLVSYEQIIELVKENEREGVHRFSLVTSGRGLEGKDFEKVANYYKNLSEESTLGLCASIGIISRKQLAELKDSGVQMYHHNLETSRRYYNNICSTHSYDDRIETIEAAKSVGLKICSGGIIGMGETLVDRINMALELKELEATSIPINILMPVKGTPLEGLAPLTEDEILKTMSIFRFINPQASIRLAAGRNQLTNNGEAALKFCANATITGNYLTTCGNKIKDDIRLIESLGLNV</sequence>
<keyword evidence="9 16" id="KW-0479">Metal-binding</keyword>
<evidence type="ECO:0000256" key="10">
    <source>
        <dbReference type="ARBA" id="ARBA00022756"/>
    </source>
</evidence>
<dbReference type="PANTHER" id="PTHR22976">
    <property type="entry name" value="BIOTIN SYNTHASE"/>
    <property type="match status" value="1"/>
</dbReference>
<comment type="cofactor">
    <cofactor evidence="16">
        <name>[2Fe-2S] cluster</name>
        <dbReference type="ChEBI" id="CHEBI:190135"/>
    </cofactor>
    <text evidence="16">Binds 1 [2Fe-2S] cluster. The cluster is coordinated with 3 cysteines and 1 arginine.</text>
</comment>
<dbReference type="AlphaFoldDB" id="A0A919S118"/>
<dbReference type="CDD" id="cd01335">
    <property type="entry name" value="Radical_SAM"/>
    <property type="match status" value="1"/>
</dbReference>
<feature type="binding site" evidence="16 17">
    <location>
        <position position="138"/>
    </location>
    <ligand>
        <name>[2Fe-2S] cluster</name>
        <dbReference type="ChEBI" id="CHEBI:190135"/>
    </ligand>
</feature>
<comment type="function">
    <text evidence="14 16">Catalyzes the conversion of dethiobiotin (DTB) to biotin by the insertion of a sulfur atom into dethiobiotin via a radical-based mechanism.</text>
</comment>
<keyword evidence="6 16" id="KW-0808">Transferase</keyword>
<dbReference type="SUPFAM" id="SSF102114">
    <property type="entry name" value="Radical SAM enzymes"/>
    <property type="match status" value="1"/>
</dbReference>
<feature type="domain" description="Radical SAM core" evidence="18">
    <location>
        <begin position="44"/>
        <end position="270"/>
    </location>
</feature>
<dbReference type="SFLD" id="SFLDG01060">
    <property type="entry name" value="BATS_domain_containing"/>
    <property type="match status" value="1"/>
</dbReference>
<feature type="binding site" evidence="16 17">
    <location>
        <position position="268"/>
    </location>
    <ligand>
        <name>[2Fe-2S] cluster</name>
        <dbReference type="ChEBI" id="CHEBI:190135"/>
    </ligand>
</feature>
<dbReference type="InterPro" id="IPR058240">
    <property type="entry name" value="rSAM_sf"/>
</dbReference>
<keyword evidence="10 16" id="KW-0093">Biotin biosynthesis</keyword>
<dbReference type="Pfam" id="PF06968">
    <property type="entry name" value="BATS"/>
    <property type="match status" value="1"/>
</dbReference>
<gene>
    <name evidence="16 19" type="primary">bioB</name>
    <name evidence="19" type="ORF">CPJCM30710_19870</name>
</gene>
<evidence type="ECO:0000256" key="16">
    <source>
        <dbReference type="HAMAP-Rule" id="MF_01694"/>
    </source>
</evidence>
<protein>
    <recommendedName>
        <fullName evidence="15 16">Biotin synthase</fullName>
        <ecNumber evidence="4 16">2.8.1.6</ecNumber>
    </recommendedName>
</protein>
<dbReference type="Proteomes" id="UP000679179">
    <property type="component" value="Unassembled WGS sequence"/>
</dbReference>
<keyword evidence="5 16" id="KW-0004">4Fe-4S</keyword>
<evidence type="ECO:0000256" key="17">
    <source>
        <dbReference type="PIRSR" id="PIRSR001619-1"/>
    </source>
</evidence>
<evidence type="ECO:0000256" key="9">
    <source>
        <dbReference type="ARBA" id="ARBA00022723"/>
    </source>
</evidence>
<comment type="pathway">
    <text evidence="1 16">Cofactor biosynthesis; biotin biosynthesis; biotin from 7,8-diaminononanoate: step 2/2.</text>
</comment>
<evidence type="ECO:0000256" key="6">
    <source>
        <dbReference type="ARBA" id="ARBA00022679"/>
    </source>
</evidence>
<dbReference type="RefSeq" id="WP_212904021.1">
    <property type="nucleotide sequence ID" value="NZ_BOPZ01000016.1"/>
</dbReference>
<feature type="binding site" evidence="16 17">
    <location>
        <position position="69"/>
    </location>
    <ligand>
        <name>[4Fe-4S] cluster</name>
        <dbReference type="ChEBI" id="CHEBI:49883"/>
        <note>4Fe-4S-S-AdoMet</note>
    </ligand>
</feature>
<keyword evidence="8 16" id="KW-0001">2Fe-2S</keyword>
<comment type="cofactor">
    <cofactor evidence="17">
        <name>[2Fe-2S] cluster</name>
        <dbReference type="ChEBI" id="CHEBI:190135"/>
    </cofactor>
    <text evidence="17">Binds 1 [2Fe-2S] cluster. The cluster is coordinated with 3 cysteines and 1 arginine.</text>
</comment>
<dbReference type="Gene3D" id="3.20.20.70">
    <property type="entry name" value="Aldolase class I"/>
    <property type="match status" value="1"/>
</dbReference>
<reference evidence="19" key="1">
    <citation type="submission" date="2021-03" db="EMBL/GenBank/DDBJ databases">
        <title>Taxonomic study of Clostridium polyendosporum from meadow-gley soil under rice.</title>
        <authorList>
            <person name="Kobayashi H."/>
            <person name="Tanizawa Y."/>
            <person name="Yagura M."/>
        </authorList>
    </citation>
    <scope>NUCLEOTIDE SEQUENCE</scope>
    <source>
        <strain evidence="19">JCM 30710</strain>
    </source>
</reference>
<feature type="binding site" evidence="16 17">
    <location>
        <position position="198"/>
    </location>
    <ligand>
        <name>[2Fe-2S] cluster</name>
        <dbReference type="ChEBI" id="CHEBI:190135"/>
    </ligand>
</feature>
<evidence type="ECO:0000256" key="12">
    <source>
        <dbReference type="ARBA" id="ARBA00023014"/>
    </source>
</evidence>
<proteinExistence type="inferred from homology"/>
<dbReference type="InterPro" id="IPR013785">
    <property type="entry name" value="Aldolase_TIM"/>
</dbReference>
<organism evidence="19 20">
    <name type="scientific">Clostridium polyendosporum</name>
    <dbReference type="NCBI Taxonomy" id="69208"/>
    <lineage>
        <taxon>Bacteria</taxon>
        <taxon>Bacillati</taxon>
        <taxon>Bacillota</taxon>
        <taxon>Clostridia</taxon>
        <taxon>Eubacteriales</taxon>
        <taxon>Clostridiaceae</taxon>
        <taxon>Clostridium</taxon>
    </lineage>
</organism>
<feature type="binding site" evidence="16 17">
    <location>
        <position position="66"/>
    </location>
    <ligand>
        <name>[4Fe-4S] cluster</name>
        <dbReference type="ChEBI" id="CHEBI:49883"/>
        <note>4Fe-4S-S-AdoMet</note>
    </ligand>
</feature>
<dbReference type="GO" id="GO:0051537">
    <property type="term" value="F:2 iron, 2 sulfur cluster binding"/>
    <property type="evidence" value="ECO:0007669"/>
    <property type="project" value="UniProtKB-KW"/>
</dbReference>
<dbReference type="PIRSF" id="PIRSF001619">
    <property type="entry name" value="Biotin_synth"/>
    <property type="match status" value="1"/>
</dbReference>
<dbReference type="GO" id="GO:0051539">
    <property type="term" value="F:4 iron, 4 sulfur cluster binding"/>
    <property type="evidence" value="ECO:0007669"/>
    <property type="project" value="UniProtKB-KW"/>
</dbReference>
<dbReference type="SMART" id="SM00876">
    <property type="entry name" value="BATS"/>
    <property type="match status" value="1"/>
</dbReference>
<evidence type="ECO:0000256" key="4">
    <source>
        <dbReference type="ARBA" id="ARBA00012236"/>
    </source>
</evidence>
<evidence type="ECO:0000313" key="20">
    <source>
        <dbReference type="Proteomes" id="UP000679179"/>
    </source>
</evidence>
<evidence type="ECO:0000256" key="13">
    <source>
        <dbReference type="ARBA" id="ARBA00051157"/>
    </source>
</evidence>
<dbReference type="SFLD" id="SFLDG01278">
    <property type="entry name" value="biotin_synthase_like"/>
    <property type="match status" value="1"/>
</dbReference>
<dbReference type="EC" id="2.8.1.6" evidence="4 16"/>
<dbReference type="InterPro" id="IPR002684">
    <property type="entry name" value="Biotin_synth/BioAB"/>
</dbReference>
<comment type="cofactor">
    <cofactor evidence="16 17">
        <name>[4Fe-4S] cluster</name>
        <dbReference type="ChEBI" id="CHEBI:49883"/>
    </cofactor>
    <text evidence="16 17">Binds 1 [4Fe-4S] cluster. The cluster is coordinated with 3 cysteines and an exchangeable S-adenosyl-L-methionine.</text>
</comment>
<evidence type="ECO:0000256" key="2">
    <source>
        <dbReference type="ARBA" id="ARBA00010765"/>
    </source>
</evidence>
<comment type="similarity">
    <text evidence="2 16">Belongs to the radical SAM superfamily. Biotin synthase family.</text>
</comment>
<evidence type="ECO:0000256" key="5">
    <source>
        <dbReference type="ARBA" id="ARBA00022485"/>
    </source>
</evidence>
<dbReference type="PANTHER" id="PTHR22976:SF2">
    <property type="entry name" value="BIOTIN SYNTHASE, MITOCHONDRIAL"/>
    <property type="match status" value="1"/>
</dbReference>
<keyword evidence="7 16" id="KW-0949">S-adenosyl-L-methionine</keyword>
<dbReference type="GO" id="GO:0004076">
    <property type="term" value="F:biotin synthase activity"/>
    <property type="evidence" value="ECO:0007669"/>
    <property type="project" value="UniProtKB-UniRule"/>
</dbReference>
<evidence type="ECO:0000256" key="3">
    <source>
        <dbReference type="ARBA" id="ARBA00011738"/>
    </source>
</evidence>
<evidence type="ECO:0000256" key="8">
    <source>
        <dbReference type="ARBA" id="ARBA00022714"/>
    </source>
</evidence>
<evidence type="ECO:0000259" key="18">
    <source>
        <dbReference type="PROSITE" id="PS51918"/>
    </source>
</evidence>
<dbReference type="InterPro" id="IPR024177">
    <property type="entry name" value="Biotin_synthase"/>
</dbReference>